<keyword evidence="6" id="KW-0342">GTP-binding</keyword>
<dbReference type="GO" id="GO:0003924">
    <property type="term" value="F:GTPase activity"/>
    <property type="evidence" value="ECO:0007669"/>
    <property type="project" value="InterPro"/>
</dbReference>
<name>A0A9E2NVQ8_9BACT</name>
<dbReference type="InterPro" id="IPR004520">
    <property type="entry name" value="GTPase_MnmE"/>
</dbReference>
<reference evidence="8" key="1">
    <citation type="journal article" date="2021" name="PeerJ">
        <title>Extensive microbial diversity within the chicken gut microbiome revealed by metagenomics and culture.</title>
        <authorList>
            <person name="Gilroy R."/>
            <person name="Ravi A."/>
            <person name="Getino M."/>
            <person name="Pursley I."/>
            <person name="Horton D.L."/>
            <person name="Alikhan N.F."/>
            <person name="Baker D."/>
            <person name="Gharbi K."/>
            <person name="Hall N."/>
            <person name="Watson M."/>
            <person name="Adriaenssens E.M."/>
            <person name="Foster-Nyarko E."/>
            <person name="Jarju S."/>
            <person name="Secka A."/>
            <person name="Antonio M."/>
            <person name="Oren A."/>
            <person name="Chaudhuri R.R."/>
            <person name="La Ragione R."/>
            <person name="Hildebrand F."/>
            <person name="Pallen M.J."/>
        </authorList>
    </citation>
    <scope>NUCLEOTIDE SEQUENCE</scope>
    <source>
        <strain evidence="8">A5-1222</strain>
    </source>
</reference>
<evidence type="ECO:0000256" key="4">
    <source>
        <dbReference type="ARBA" id="ARBA00022741"/>
    </source>
</evidence>
<feature type="non-terminal residue" evidence="8">
    <location>
        <position position="338"/>
    </location>
</feature>
<evidence type="ECO:0000259" key="7">
    <source>
        <dbReference type="PROSITE" id="PS51709"/>
    </source>
</evidence>
<dbReference type="CDD" id="cd04164">
    <property type="entry name" value="trmE"/>
    <property type="match status" value="1"/>
</dbReference>
<gene>
    <name evidence="8" type="primary">mnmE</name>
    <name evidence="8" type="ORF">H9897_00255</name>
</gene>
<dbReference type="InterPro" id="IPR027266">
    <property type="entry name" value="TrmE/GcvT-like"/>
</dbReference>
<dbReference type="GO" id="GO:0005525">
    <property type="term" value="F:GTP binding"/>
    <property type="evidence" value="ECO:0007669"/>
    <property type="project" value="UniProtKB-KW"/>
</dbReference>
<dbReference type="AlphaFoldDB" id="A0A9E2NVQ8"/>
<dbReference type="GO" id="GO:0005829">
    <property type="term" value="C:cytosol"/>
    <property type="evidence" value="ECO:0007669"/>
    <property type="project" value="TreeGrafter"/>
</dbReference>
<dbReference type="Gene3D" id="3.30.1360.120">
    <property type="entry name" value="Probable tRNA modification gtpase trme, domain 1"/>
    <property type="match status" value="1"/>
</dbReference>
<evidence type="ECO:0000256" key="6">
    <source>
        <dbReference type="ARBA" id="ARBA00023134"/>
    </source>
</evidence>
<dbReference type="GO" id="GO:0030488">
    <property type="term" value="P:tRNA methylation"/>
    <property type="evidence" value="ECO:0007669"/>
    <property type="project" value="TreeGrafter"/>
</dbReference>
<dbReference type="EMBL" id="JAHLFM010000003">
    <property type="protein sequence ID" value="MBU3830583.1"/>
    <property type="molecule type" value="Genomic_DNA"/>
</dbReference>
<keyword evidence="5" id="KW-0630">Potassium</keyword>
<dbReference type="SUPFAM" id="SSF103025">
    <property type="entry name" value="Folate-binding domain"/>
    <property type="match status" value="1"/>
</dbReference>
<dbReference type="InterPro" id="IPR031168">
    <property type="entry name" value="G_TrmE"/>
</dbReference>
<protein>
    <submittedName>
        <fullName evidence="8">tRNA uridine-5-carboxymethylaminomethyl(34) synthesis GTPase MnmE</fullName>
    </submittedName>
</protein>
<evidence type="ECO:0000313" key="8">
    <source>
        <dbReference type="EMBL" id="MBU3830583.1"/>
    </source>
</evidence>
<proteinExistence type="inferred from homology"/>
<dbReference type="GO" id="GO:0002098">
    <property type="term" value="P:tRNA wobble uridine modification"/>
    <property type="evidence" value="ECO:0007669"/>
    <property type="project" value="TreeGrafter"/>
</dbReference>
<dbReference type="PANTHER" id="PTHR42714:SF2">
    <property type="entry name" value="TRNA MODIFICATION GTPASE GTPBP3, MITOCHONDRIAL"/>
    <property type="match status" value="1"/>
</dbReference>
<comment type="similarity">
    <text evidence="1">Belongs to the TRAFAC class TrmE-Era-EngA-EngB-Septin-like GTPase superfamily. TrmE GTPase family.</text>
</comment>
<dbReference type="Pfam" id="PF01926">
    <property type="entry name" value="MMR_HSR1"/>
    <property type="match status" value="1"/>
</dbReference>
<comment type="caution">
    <text evidence="8">The sequence shown here is derived from an EMBL/GenBank/DDBJ whole genome shotgun (WGS) entry which is preliminary data.</text>
</comment>
<evidence type="ECO:0000256" key="2">
    <source>
        <dbReference type="ARBA" id="ARBA00022694"/>
    </source>
</evidence>
<dbReference type="SUPFAM" id="SSF52540">
    <property type="entry name" value="P-loop containing nucleoside triphosphate hydrolases"/>
    <property type="match status" value="1"/>
</dbReference>
<keyword evidence="4" id="KW-0547">Nucleotide-binding</keyword>
<organism evidence="8 9">
    <name type="scientific">Candidatus Ureaplasma intestinipullorum</name>
    <dbReference type="NCBI Taxonomy" id="2838770"/>
    <lineage>
        <taxon>Bacteria</taxon>
        <taxon>Bacillati</taxon>
        <taxon>Mycoplasmatota</taxon>
        <taxon>Mycoplasmoidales</taxon>
        <taxon>Mycoplasmoidaceae</taxon>
        <taxon>Ureaplasma</taxon>
    </lineage>
</organism>
<dbReference type="InterPro" id="IPR027368">
    <property type="entry name" value="MnmE_dom2"/>
</dbReference>
<evidence type="ECO:0000256" key="5">
    <source>
        <dbReference type="ARBA" id="ARBA00022958"/>
    </source>
</evidence>
<dbReference type="Gene3D" id="1.20.120.430">
    <property type="entry name" value="tRNA modification GTPase MnmE domain 2"/>
    <property type="match status" value="1"/>
</dbReference>
<dbReference type="CDD" id="cd14858">
    <property type="entry name" value="TrmE_N"/>
    <property type="match status" value="1"/>
</dbReference>
<dbReference type="InterPro" id="IPR006073">
    <property type="entry name" value="GTP-bd"/>
</dbReference>
<dbReference type="GO" id="GO:0046872">
    <property type="term" value="F:metal ion binding"/>
    <property type="evidence" value="ECO:0007669"/>
    <property type="project" value="UniProtKB-KW"/>
</dbReference>
<sequence>MEFKTICALATPRMNCAIHIIRISGPRAFEIVNNILNLPLNKKGFVISRRIIMDGHKYIDDVLINTFISPKSYTGEDVVEINCHGGVQVADYILRLLLKFGAEPAERGEFSKRALINKKIDISQAEAINNLVHSKNQISILGSTNALVGNVSQKLKDFQHELFMLIGQIEVNIDYPEFDDVPQITEKDALEATKKLIDKIDQLIINSKRFIPLNEGIRTIIIGEPNAGKSSLLNVLTNTNKAIVSDIEGTTRDIIESSINIDGITLKLFDTAGIRNTNDKLEKMGIDRALELANNVDLILLLRPISKFFVPYNDFENNLINKKNCIIVYTKIDTIEDI</sequence>
<evidence type="ECO:0000313" key="9">
    <source>
        <dbReference type="Proteomes" id="UP000824247"/>
    </source>
</evidence>
<evidence type="ECO:0000256" key="1">
    <source>
        <dbReference type="ARBA" id="ARBA00011043"/>
    </source>
</evidence>
<dbReference type="Proteomes" id="UP000824247">
    <property type="component" value="Unassembled WGS sequence"/>
</dbReference>
<dbReference type="Gene3D" id="3.40.50.300">
    <property type="entry name" value="P-loop containing nucleotide triphosphate hydrolases"/>
    <property type="match status" value="1"/>
</dbReference>
<accession>A0A9E2NVQ8</accession>
<dbReference type="InterPro" id="IPR027417">
    <property type="entry name" value="P-loop_NTPase"/>
</dbReference>
<feature type="domain" description="TrmE-type G" evidence="7">
    <location>
        <begin position="216"/>
        <end position="338"/>
    </location>
</feature>
<evidence type="ECO:0000256" key="3">
    <source>
        <dbReference type="ARBA" id="ARBA00022723"/>
    </source>
</evidence>
<reference evidence="8" key="2">
    <citation type="submission" date="2021-04" db="EMBL/GenBank/DDBJ databases">
        <authorList>
            <person name="Gilroy R."/>
        </authorList>
    </citation>
    <scope>NUCLEOTIDE SEQUENCE</scope>
    <source>
        <strain evidence="8">A5-1222</strain>
    </source>
</reference>
<keyword evidence="3" id="KW-0479">Metal-binding</keyword>
<keyword evidence="2" id="KW-0819">tRNA processing</keyword>
<dbReference type="NCBIfam" id="TIGR00450">
    <property type="entry name" value="mnmE_trmE_thdF"/>
    <property type="match status" value="1"/>
</dbReference>
<dbReference type="NCBIfam" id="TIGR00231">
    <property type="entry name" value="small_GTP"/>
    <property type="match status" value="1"/>
</dbReference>
<dbReference type="PANTHER" id="PTHR42714">
    <property type="entry name" value="TRNA MODIFICATION GTPASE GTPBP3"/>
    <property type="match status" value="1"/>
</dbReference>
<dbReference type="InterPro" id="IPR018948">
    <property type="entry name" value="GTP-bd_TrmE_N"/>
</dbReference>
<dbReference type="PROSITE" id="PS51709">
    <property type="entry name" value="G_TRME"/>
    <property type="match status" value="1"/>
</dbReference>
<dbReference type="InterPro" id="IPR005225">
    <property type="entry name" value="Small_GTP-bd"/>
</dbReference>
<dbReference type="Pfam" id="PF10396">
    <property type="entry name" value="TrmE_N"/>
    <property type="match status" value="1"/>
</dbReference>